<keyword evidence="6" id="KW-1185">Reference proteome</keyword>
<dbReference type="RefSeq" id="WP_247292021.1">
    <property type="nucleotide sequence ID" value="NZ_JAKNRW010000012.1"/>
</dbReference>
<dbReference type="PROSITE" id="PS50883">
    <property type="entry name" value="EAL"/>
    <property type="match status" value="1"/>
</dbReference>
<dbReference type="Pfam" id="PF00563">
    <property type="entry name" value="EAL"/>
    <property type="match status" value="1"/>
</dbReference>
<dbReference type="EMBL" id="JAKNRW010000012">
    <property type="protein sequence ID" value="MCK1791727.1"/>
    <property type="molecule type" value="Genomic_DNA"/>
</dbReference>
<feature type="modified residue" description="4-aspartylphosphate" evidence="1">
    <location>
        <position position="59"/>
    </location>
</feature>
<evidence type="ECO:0000256" key="1">
    <source>
        <dbReference type="PROSITE-ProRule" id="PRU00169"/>
    </source>
</evidence>
<dbReference type="InterPro" id="IPR043128">
    <property type="entry name" value="Rev_trsase/Diguanyl_cyclase"/>
</dbReference>
<reference evidence="5 6" key="1">
    <citation type="submission" date="2022-02" db="EMBL/GenBank/DDBJ databases">
        <title>Comparative genomics of the first Antarctic Pseudomonas spp. capable of biotransforming 2,4,6-Trinitrotoluene.</title>
        <authorList>
            <person name="Cabrera M.A."/>
            <person name="Marquez S.L."/>
            <person name="Perez-Donoso J.M."/>
        </authorList>
    </citation>
    <scope>NUCLEOTIDE SEQUENCE [LARGE SCALE GENOMIC DNA]</scope>
    <source>
        <strain evidence="5 6">TNT19</strain>
    </source>
</reference>
<sequence length="572" mass="63485">MPNRSFSNKPVLLIVEDQVSDLKLLSAAVQDLAEVFFAKAGREALDIARQCRPDVVLLDIEMPGLSGFEVCRMLKADPELLHAAVIFVSAHTKTSNELLALECGGVDFIKKPLNVPVTRARIKAHIALRNEAKRLANHDALTGLPNRILLQDRTEQALKKARRSNGRVAMLLLDLDNFKVINDSMGHSIGDLVLQEVASRLSHSLPLQGTVSRQGGDEFIFLLPDVLGFDAIGDFAGRVLATISTPFFIQGNRYNIFASIGISIFPEDSGDIESLYRCADAAMYQAKVLGRNRYYFFSDSIETSMRARHLLDHGMRSALEDGVFNVYYQAKVDAKNNKVVGLEALVRWCNNDGVFISPSEFIPLAEETGLIVSIGRYVLLQACKDAKMLHDLGYEIPVSVNISVVQFRDEHFLGMVESALKETRLEGRFLEMEITEGVLARDIDNAREKLMNLKFLGVGVSIDDFGTGYSSLAYLKRFPIDVLKIDKSFVRDMLVDKCDSAIIDAIIKLAEALELKLVAEGVETKEQSDALLKKGCQVMQGYLYCHPIPITQMCSFLASRVEFDAVSIENLP</sequence>
<dbReference type="InterPro" id="IPR000160">
    <property type="entry name" value="GGDEF_dom"/>
</dbReference>
<dbReference type="NCBIfam" id="TIGR00254">
    <property type="entry name" value="GGDEF"/>
    <property type="match status" value="1"/>
</dbReference>
<dbReference type="InterPro" id="IPR052155">
    <property type="entry name" value="Biofilm_reg_signaling"/>
</dbReference>
<dbReference type="PROSITE" id="PS50887">
    <property type="entry name" value="GGDEF"/>
    <property type="match status" value="1"/>
</dbReference>
<feature type="domain" description="EAL" evidence="3">
    <location>
        <begin position="308"/>
        <end position="561"/>
    </location>
</feature>
<dbReference type="CDD" id="cd01948">
    <property type="entry name" value="EAL"/>
    <property type="match status" value="1"/>
</dbReference>
<keyword evidence="1" id="KW-0597">Phosphoprotein</keyword>
<evidence type="ECO:0000313" key="5">
    <source>
        <dbReference type="EMBL" id="MCK1791727.1"/>
    </source>
</evidence>
<evidence type="ECO:0000259" key="2">
    <source>
        <dbReference type="PROSITE" id="PS50110"/>
    </source>
</evidence>
<name>A0ABT0F243_9PSED</name>
<dbReference type="InterPro" id="IPR029787">
    <property type="entry name" value="Nucleotide_cyclase"/>
</dbReference>
<dbReference type="PANTHER" id="PTHR44757">
    <property type="entry name" value="DIGUANYLATE CYCLASE DGCP"/>
    <property type="match status" value="1"/>
</dbReference>
<dbReference type="PANTHER" id="PTHR44757:SF2">
    <property type="entry name" value="BIOFILM ARCHITECTURE MAINTENANCE PROTEIN MBAA"/>
    <property type="match status" value="1"/>
</dbReference>
<dbReference type="InterPro" id="IPR001633">
    <property type="entry name" value="EAL_dom"/>
</dbReference>
<dbReference type="InterPro" id="IPR011006">
    <property type="entry name" value="CheY-like_superfamily"/>
</dbReference>
<evidence type="ECO:0000313" key="6">
    <source>
        <dbReference type="Proteomes" id="UP001299876"/>
    </source>
</evidence>
<dbReference type="Gene3D" id="3.30.70.270">
    <property type="match status" value="1"/>
</dbReference>
<proteinExistence type="predicted"/>
<dbReference type="PROSITE" id="PS50110">
    <property type="entry name" value="RESPONSE_REGULATORY"/>
    <property type="match status" value="1"/>
</dbReference>
<dbReference type="InterPro" id="IPR035919">
    <property type="entry name" value="EAL_sf"/>
</dbReference>
<gene>
    <name evidence="5" type="ORF">L9059_16315</name>
</gene>
<evidence type="ECO:0000259" key="3">
    <source>
        <dbReference type="PROSITE" id="PS50883"/>
    </source>
</evidence>
<dbReference type="Pfam" id="PF00072">
    <property type="entry name" value="Response_reg"/>
    <property type="match status" value="1"/>
</dbReference>
<dbReference type="SMART" id="SM00267">
    <property type="entry name" value="GGDEF"/>
    <property type="match status" value="1"/>
</dbReference>
<protein>
    <submittedName>
        <fullName evidence="5">EAL domain-containing protein</fullName>
    </submittedName>
</protein>
<dbReference type="SUPFAM" id="SSF52172">
    <property type="entry name" value="CheY-like"/>
    <property type="match status" value="1"/>
</dbReference>
<dbReference type="Gene3D" id="3.20.20.450">
    <property type="entry name" value="EAL domain"/>
    <property type="match status" value="1"/>
</dbReference>
<dbReference type="InterPro" id="IPR001789">
    <property type="entry name" value="Sig_transdc_resp-reg_receiver"/>
</dbReference>
<dbReference type="Gene3D" id="3.40.50.2300">
    <property type="match status" value="1"/>
</dbReference>
<feature type="domain" description="GGDEF" evidence="4">
    <location>
        <begin position="166"/>
        <end position="299"/>
    </location>
</feature>
<dbReference type="SMART" id="SM00052">
    <property type="entry name" value="EAL"/>
    <property type="match status" value="1"/>
</dbReference>
<feature type="domain" description="Response regulatory" evidence="2">
    <location>
        <begin position="11"/>
        <end position="126"/>
    </location>
</feature>
<evidence type="ECO:0000259" key="4">
    <source>
        <dbReference type="PROSITE" id="PS50887"/>
    </source>
</evidence>
<dbReference type="Proteomes" id="UP001299876">
    <property type="component" value="Unassembled WGS sequence"/>
</dbReference>
<comment type="caution">
    <text evidence="5">The sequence shown here is derived from an EMBL/GenBank/DDBJ whole genome shotgun (WGS) entry which is preliminary data.</text>
</comment>
<dbReference type="SUPFAM" id="SSF141868">
    <property type="entry name" value="EAL domain-like"/>
    <property type="match status" value="1"/>
</dbReference>
<accession>A0ABT0F243</accession>
<dbReference type="SUPFAM" id="SSF55073">
    <property type="entry name" value="Nucleotide cyclase"/>
    <property type="match status" value="1"/>
</dbReference>
<dbReference type="SMART" id="SM00448">
    <property type="entry name" value="REC"/>
    <property type="match status" value="1"/>
</dbReference>
<dbReference type="Pfam" id="PF00990">
    <property type="entry name" value="GGDEF"/>
    <property type="match status" value="1"/>
</dbReference>
<dbReference type="CDD" id="cd01949">
    <property type="entry name" value="GGDEF"/>
    <property type="match status" value="1"/>
</dbReference>
<organism evidence="5 6">
    <name type="scientific">Pseudomonas violetae</name>
    <dbReference type="NCBI Taxonomy" id="2915813"/>
    <lineage>
        <taxon>Bacteria</taxon>
        <taxon>Pseudomonadati</taxon>
        <taxon>Pseudomonadota</taxon>
        <taxon>Gammaproteobacteria</taxon>
        <taxon>Pseudomonadales</taxon>
        <taxon>Pseudomonadaceae</taxon>
        <taxon>Pseudomonas</taxon>
    </lineage>
</organism>